<accession>A0A336M611</accession>
<feature type="compositionally biased region" description="Basic residues" evidence="1">
    <location>
        <begin position="16"/>
        <end position="31"/>
    </location>
</feature>
<reference evidence="3" key="2">
    <citation type="submission" date="2018-07" db="EMBL/GenBank/DDBJ databases">
        <authorList>
            <person name="Quirk P.G."/>
            <person name="Krulwich T.A."/>
        </authorList>
    </citation>
    <scope>NUCLEOTIDE SEQUENCE</scope>
</reference>
<dbReference type="EMBL" id="UFQS01000439">
    <property type="protein sequence ID" value="SSX03964.1"/>
    <property type="molecule type" value="Genomic_DNA"/>
</dbReference>
<gene>
    <name evidence="3" type="primary">CSON010667</name>
</gene>
<evidence type="ECO:0000313" key="2">
    <source>
        <dbReference type="EMBL" id="SSX03964.1"/>
    </source>
</evidence>
<evidence type="ECO:0000313" key="3">
    <source>
        <dbReference type="EMBL" id="SSX24329.1"/>
    </source>
</evidence>
<proteinExistence type="predicted"/>
<dbReference type="AlphaFoldDB" id="A0A336M611"/>
<protein>
    <submittedName>
        <fullName evidence="3">CSON010667 protein</fullName>
    </submittedName>
</protein>
<sequence length="31" mass="3883">MMHQDLSRPKTQVHNSNHRFILHHKKSYQRK</sequence>
<dbReference type="EMBL" id="UFQT01000439">
    <property type="protein sequence ID" value="SSX24329.1"/>
    <property type="molecule type" value="Genomic_DNA"/>
</dbReference>
<organism evidence="3">
    <name type="scientific">Culicoides sonorensis</name>
    <name type="common">Biting midge</name>
    <dbReference type="NCBI Taxonomy" id="179676"/>
    <lineage>
        <taxon>Eukaryota</taxon>
        <taxon>Metazoa</taxon>
        <taxon>Ecdysozoa</taxon>
        <taxon>Arthropoda</taxon>
        <taxon>Hexapoda</taxon>
        <taxon>Insecta</taxon>
        <taxon>Pterygota</taxon>
        <taxon>Neoptera</taxon>
        <taxon>Endopterygota</taxon>
        <taxon>Diptera</taxon>
        <taxon>Nematocera</taxon>
        <taxon>Chironomoidea</taxon>
        <taxon>Ceratopogonidae</taxon>
        <taxon>Ceratopogoninae</taxon>
        <taxon>Culicoides</taxon>
        <taxon>Monoculicoides</taxon>
    </lineage>
</organism>
<dbReference type="VEuPathDB" id="VectorBase:CSON010667"/>
<feature type="region of interest" description="Disordered" evidence="1">
    <location>
        <begin position="1"/>
        <end position="31"/>
    </location>
</feature>
<name>A0A336M611_CULSO</name>
<evidence type="ECO:0000256" key="1">
    <source>
        <dbReference type="SAM" id="MobiDB-lite"/>
    </source>
</evidence>
<reference evidence="2" key="1">
    <citation type="submission" date="2018-04" db="EMBL/GenBank/DDBJ databases">
        <authorList>
            <person name="Go L.Y."/>
            <person name="Mitchell J.A."/>
        </authorList>
    </citation>
    <scope>NUCLEOTIDE SEQUENCE</scope>
    <source>
        <tissue evidence="2">Whole organism</tissue>
    </source>
</reference>